<sequence>MQQSRAESLYFRDINKYDLLSDEEELEVIERVQKGDKKAADTLITSNLRFVVSVARKYRGRGLSYLELINEGNLGLLKAAQRYDKEKKVKFISYAVWWVRQSIQKAVFEQTSSVRIPMNKITLVNKFKKALEANDGDFDKTINQEEFRGSKIDILDVLEKSVEISLDTPIGNSPDDDGGRSLLDIINEPATQEDESAMRELTGIINKAMMRLNSREEKIVRMYYGVNFSKSFTLEEIGEELNLTRERVRLIRDRALRKLYKNPTVREEMNDYIDDKGM</sequence>
<dbReference type="Proteomes" id="UP000017148">
    <property type="component" value="Unassembled WGS sequence"/>
</dbReference>
<dbReference type="NCBIfam" id="TIGR02937">
    <property type="entry name" value="sigma70-ECF"/>
    <property type="match status" value="1"/>
</dbReference>
<dbReference type="PIRSF" id="PIRSF000770">
    <property type="entry name" value="RNA_pol_sigma-SigE/K"/>
    <property type="match status" value="1"/>
</dbReference>
<dbReference type="InterPro" id="IPR009042">
    <property type="entry name" value="RNA_pol_sigma70_r1_2"/>
</dbReference>
<dbReference type="Pfam" id="PF04545">
    <property type="entry name" value="Sigma70_r4"/>
    <property type="match status" value="1"/>
</dbReference>
<dbReference type="SUPFAM" id="SSF88946">
    <property type="entry name" value="Sigma2 domain of RNA polymerase sigma factors"/>
    <property type="match status" value="1"/>
</dbReference>
<dbReference type="InterPro" id="IPR007627">
    <property type="entry name" value="RNA_pol_sigma70_r2"/>
</dbReference>
<reference evidence="8 9" key="1">
    <citation type="journal article" date="2013" name="Environ. Microbiol.">
        <title>Genome analysis of Chitinivibrio alkaliphilus gen. nov., sp. nov., a novel extremely haloalkaliphilic anaerobic chitinolytic bacterium from the candidate phylum Termite Group 3.</title>
        <authorList>
            <person name="Sorokin D.Y."/>
            <person name="Gumerov V.M."/>
            <person name="Rakitin A.L."/>
            <person name="Beletsky A.V."/>
            <person name="Damste J.S."/>
            <person name="Muyzer G."/>
            <person name="Mardanov A.V."/>
            <person name="Ravin N.V."/>
        </authorList>
    </citation>
    <scope>NUCLEOTIDE SEQUENCE [LARGE SCALE GENOMIC DNA]</scope>
    <source>
        <strain evidence="8 9">ACht1</strain>
    </source>
</reference>
<evidence type="ECO:0000313" key="9">
    <source>
        <dbReference type="Proteomes" id="UP000017148"/>
    </source>
</evidence>
<evidence type="ECO:0000256" key="1">
    <source>
        <dbReference type="ARBA" id="ARBA00023015"/>
    </source>
</evidence>
<dbReference type="InterPro" id="IPR007630">
    <property type="entry name" value="RNA_pol_sigma70_r4"/>
</dbReference>
<dbReference type="STRING" id="1313304.CALK_1046"/>
<dbReference type="Pfam" id="PF04542">
    <property type="entry name" value="Sigma70_r2"/>
    <property type="match status" value="1"/>
</dbReference>
<dbReference type="InterPro" id="IPR014284">
    <property type="entry name" value="RNA_pol_sigma-70_dom"/>
</dbReference>
<feature type="domain" description="RNA polymerase sigma-70 region 1.2" evidence="5">
    <location>
        <begin position="9"/>
        <end position="37"/>
    </location>
</feature>
<dbReference type="AlphaFoldDB" id="U7D8Z9"/>
<proteinExistence type="predicted"/>
<dbReference type="CDD" id="cd06171">
    <property type="entry name" value="Sigma70_r4"/>
    <property type="match status" value="1"/>
</dbReference>
<dbReference type="GO" id="GO:0003677">
    <property type="term" value="F:DNA binding"/>
    <property type="evidence" value="ECO:0007669"/>
    <property type="project" value="UniProtKB-KW"/>
</dbReference>
<keyword evidence="3" id="KW-0238">DNA-binding</keyword>
<protein>
    <submittedName>
        <fullName evidence="8">RNA polymerase, sigma 32 subunit, RpoD</fullName>
    </submittedName>
</protein>
<dbReference type="Pfam" id="PF00140">
    <property type="entry name" value="Sigma70_r1_2"/>
    <property type="match status" value="1"/>
</dbReference>
<dbReference type="PANTHER" id="PTHR30603">
    <property type="entry name" value="RNA POLYMERASE SIGMA FACTOR RPO"/>
    <property type="match status" value="1"/>
</dbReference>
<organism evidence="8 9">
    <name type="scientific">Chitinivibrio alkaliphilus ACht1</name>
    <dbReference type="NCBI Taxonomy" id="1313304"/>
    <lineage>
        <taxon>Bacteria</taxon>
        <taxon>Pseudomonadati</taxon>
        <taxon>Fibrobacterota</taxon>
        <taxon>Chitinivibrionia</taxon>
        <taxon>Chitinivibrionales</taxon>
        <taxon>Chitinivibrionaceae</taxon>
        <taxon>Chitinivibrio</taxon>
    </lineage>
</organism>
<evidence type="ECO:0000259" key="6">
    <source>
        <dbReference type="Pfam" id="PF04542"/>
    </source>
</evidence>
<evidence type="ECO:0000256" key="3">
    <source>
        <dbReference type="ARBA" id="ARBA00023125"/>
    </source>
</evidence>
<dbReference type="Gene3D" id="1.20.120.1810">
    <property type="match status" value="1"/>
</dbReference>
<keyword evidence="4" id="KW-0804">Transcription</keyword>
<dbReference type="InterPro" id="IPR000943">
    <property type="entry name" value="RNA_pol_sigma70"/>
</dbReference>
<evidence type="ECO:0000259" key="7">
    <source>
        <dbReference type="Pfam" id="PF04545"/>
    </source>
</evidence>
<dbReference type="PRINTS" id="PR00046">
    <property type="entry name" value="SIGMA70FCT"/>
</dbReference>
<dbReference type="InterPro" id="IPR050239">
    <property type="entry name" value="Sigma-70_RNA_pol_init_factors"/>
</dbReference>
<dbReference type="EMBL" id="ASJR01000007">
    <property type="protein sequence ID" value="ERP32061.1"/>
    <property type="molecule type" value="Genomic_DNA"/>
</dbReference>
<name>U7D8Z9_9BACT</name>
<dbReference type="Gene3D" id="1.20.140.160">
    <property type="match status" value="1"/>
</dbReference>
<comment type="caution">
    <text evidence="8">The sequence shown here is derived from an EMBL/GenBank/DDBJ whole genome shotgun (WGS) entry which is preliminary data.</text>
</comment>
<dbReference type="OrthoDB" id="9809557at2"/>
<feature type="domain" description="RNA polymerase sigma-70 region 2" evidence="6">
    <location>
        <begin position="43"/>
        <end position="107"/>
    </location>
</feature>
<evidence type="ECO:0000259" key="5">
    <source>
        <dbReference type="Pfam" id="PF00140"/>
    </source>
</evidence>
<accession>U7D8Z9</accession>
<dbReference type="InterPro" id="IPR013324">
    <property type="entry name" value="RNA_pol_sigma_r3/r4-like"/>
</dbReference>
<dbReference type="RefSeq" id="WP_022636536.1">
    <property type="nucleotide sequence ID" value="NZ_ASJR01000007.1"/>
</dbReference>
<dbReference type="PATRIC" id="fig|1313304.3.peg.998"/>
<feature type="domain" description="RNA polymerase sigma-70 region 4" evidence="7">
    <location>
        <begin position="208"/>
        <end position="261"/>
    </location>
</feature>
<evidence type="ECO:0000256" key="4">
    <source>
        <dbReference type="ARBA" id="ARBA00023163"/>
    </source>
</evidence>
<evidence type="ECO:0000256" key="2">
    <source>
        <dbReference type="ARBA" id="ARBA00023082"/>
    </source>
</evidence>
<dbReference type="GO" id="GO:0006352">
    <property type="term" value="P:DNA-templated transcription initiation"/>
    <property type="evidence" value="ECO:0007669"/>
    <property type="project" value="InterPro"/>
</dbReference>
<gene>
    <name evidence="8" type="ORF">CALK_1046</name>
</gene>
<dbReference type="PANTHER" id="PTHR30603:SF47">
    <property type="entry name" value="RNA POLYMERASE SIGMA FACTOR SIGD, CHLOROPLASTIC"/>
    <property type="match status" value="1"/>
</dbReference>
<keyword evidence="9" id="KW-1185">Reference proteome</keyword>
<dbReference type="SUPFAM" id="SSF88659">
    <property type="entry name" value="Sigma3 and sigma4 domains of RNA polymerase sigma factors"/>
    <property type="match status" value="1"/>
</dbReference>
<dbReference type="GO" id="GO:0016987">
    <property type="term" value="F:sigma factor activity"/>
    <property type="evidence" value="ECO:0007669"/>
    <property type="project" value="UniProtKB-KW"/>
</dbReference>
<keyword evidence="2" id="KW-0731">Sigma factor</keyword>
<dbReference type="eggNOG" id="COG0568">
    <property type="taxonomic scope" value="Bacteria"/>
</dbReference>
<evidence type="ECO:0000313" key="8">
    <source>
        <dbReference type="EMBL" id="ERP32061.1"/>
    </source>
</evidence>
<keyword evidence="1" id="KW-0805">Transcription regulation</keyword>
<dbReference type="InterPro" id="IPR013325">
    <property type="entry name" value="RNA_pol_sigma_r2"/>
</dbReference>